<protein>
    <submittedName>
        <fullName evidence="2">Uncharacterized protein</fullName>
    </submittedName>
</protein>
<sequence length="817" mass="92075">MHLGNSQQQQERESCPEAKDINGQSLRADLPGLSAKRIVIELEWYGSNPEGMFLDNEDTESDRIPQNTSVTWWIPFLTFSSIHSENTTRTVETYRMQVVSLHSSVRRCSILELKESEAIADGVSILMDAHCDVGFRGVIFHGAESMPNTLMEYATAQDVEGVDKKALLGHKPLLLSSIQKSSNSYSELQDPIWYVQLQEWKPECSPNTSQAWFLPSSSISNDKISSSFYTASSDLVTVILSTNSSFSPQVQVPQTTAALLHPSAPESMNAYVKKQLFPIPRWLKWSLTEVPIQLKYRPFTREERSLIRNYRTWYATEYARQKEYGLYEAKLRNNRIAKSNQSDEAPEAAFLCSTYSSEGSTSHRLISPSRLTSSLHLTPESDGRNVIPKESAKLMPRNEADRSTWRQNISSAHQAEDTAGLIKASRFELMLIHWQHTRLGINTSISIKQTAVNIRLSASDPESRRGEVEKTADRTTRPPYKARPATSPSPKSIFSRGGISAIAAPSIIASRVGLTRSIRFEARCHTSKRACPTGSRPLPSPSTSYRTTHESNMDPAKFPPASIYMTFVIVHGRRQQPELVQTGKIMPAVRRFSTSRWFLGEHQTLGRYYLSWAAYSTLPPEQICDQYLPDGYVSRFGCWSHWRKGHRARDVWNFGMEKGTRKGKTSPATTVLTQRLQRARGQGDLGAVHPFSATGTQTWRTRGKAVPGSQPYTGLPFDPIAQPRNWWPPELSPESGDWQAPSEIHQRAVPRVPVLLLLLLPMGTSRELLGVGTNWLRSTCHIGEFEEQPFSVLGKRTQTQRSIPTRRNMHEKKAMKI</sequence>
<keyword evidence="3" id="KW-1185">Reference proteome</keyword>
<feature type="region of interest" description="Disordered" evidence="1">
    <location>
        <begin position="457"/>
        <end position="493"/>
    </location>
</feature>
<organism evidence="2 3">
    <name type="scientific">Colletotrichum lupini</name>
    <dbReference type="NCBI Taxonomy" id="145971"/>
    <lineage>
        <taxon>Eukaryota</taxon>
        <taxon>Fungi</taxon>
        <taxon>Dikarya</taxon>
        <taxon>Ascomycota</taxon>
        <taxon>Pezizomycotina</taxon>
        <taxon>Sordariomycetes</taxon>
        <taxon>Hypocreomycetidae</taxon>
        <taxon>Glomerellales</taxon>
        <taxon>Glomerellaceae</taxon>
        <taxon>Colletotrichum</taxon>
        <taxon>Colletotrichum acutatum species complex</taxon>
    </lineage>
</organism>
<proteinExistence type="predicted"/>
<evidence type="ECO:0000256" key="1">
    <source>
        <dbReference type="SAM" id="MobiDB-lite"/>
    </source>
</evidence>
<feature type="compositionally biased region" description="Basic and acidic residues" evidence="1">
    <location>
        <begin position="461"/>
        <end position="476"/>
    </location>
</feature>
<reference evidence="2" key="1">
    <citation type="journal article" date="2021" name="Mol. Plant Microbe Interact.">
        <title>Complete Genome Sequence of the Plant-Pathogenic Fungus Colletotrichum lupini.</title>
        <authorList>
            <person name="Baroncelli R."/>
            <person name="Pensec F."/>
            <person name="Da Lio D."/>
            <person name="Boufleur T."/>
            <person name="Vicente I."/>
            <person name="Sarrocco S."/>
            <person name="Picot A."/>
            <person name="Baraldi E."/>
            <person name="Sukno S."/>
            <person name="Thon M."/>
            <person name="Le Floch G."/>
        </authorList>
    </citation>
    <scope>NUCLEOTIDE SEQUENCE</scope>
    <source>
        <strain evidence="2">IMI 504893</strain>
    </source>
</reference>
<dbReference type="GeneID" id="73344312"/>
<accession>A0A9Q8WJG1</accession>
<dbReference type="Proteomes" id="UP000830671">
    <property type="component" value="Chromosome 5"/>
</dbReference>
<dbReference type="EMBL" id="CP019477">
    <property type="protein sequence ID" value="UQC84830.1"/>
    <property type="molecule type" value="Genomic_DNA"/>
</dbReference>
<gene>
    <name evidence="2" type="ORF">CLUP02_10326</name>
</gene>
<dbReference type="RefSeq" id="XP_049146447.1">
    <property type="nucleotide sequence ID" value="XM_049289302.1"/>
</dbReference>
<dbReference type="AlphaFoldDB" id="A0A9Q8WJG1"/>
<feature type="region of interest" description="Disordered" evidence="1">
    <location>
        <begin position="529"/>
        <end position="552"/>
    </location>
</feature>
<name>A0A9Q8WJG1_9PEZI</name>
<evidence type="ECO:0000313" key="2">
    <source>
        <dbReference type="EMBL" id="UQC84830.1"/>
    </source>
</evidence>
<evidence type="ECO:0000313" key="3">
    <source>
        <dbReference type="Proteomes" id="UP000830671"/>
    </source>
</evidence>
<dbReference type="KEGG" id="clup:CLUP02_10326"/>